<keyword evidence="7" id="KW-1185">Reference proteome</keyword>
<dbReference type="PANTHER" id="PTHR10361">
    <property type="entry name" value="SODIUM-BILE ACID COTRANSPORTER"/>
    <property type="match status" value="1"/>
</dbReference>
<feature type="transmembrane region" description="Helical" evidence="5">
    <location>
        <begin position="194"/>
        <end position="217"/>
    </location>
</feature>
<feature type="transmembrane region" description="Helical" evidence="5">
    <location>
        <begin position="36"/>
        <end position="54"/>
    </location>
</feature>
<evidence type="ECO:0000256" key="3">
    <source>
        <dbReference type="ARBA" id="ARBA00022989"/>
    </source>
</evidence>
<dbReference type="Gene3D" id="1.20.1530.20">
    <property type="match status" value="1"/>
</dbReference>
<comment type="subcellular location">
    <subcellularLocation>
        <location evidence="1">Membrane</location>
        <topology evidence="1">Multi-pass membrane protein</topology>
    </subcellularLocation>
</comment>
<proteinExistence type="predicted"/>
<evidence type="ECO:0000256" key="2">
    <source>
        <dbReference type="ARBA" id="ARBA00022692"/>
    </source>
</evidence>
<keyword evidence="3 5" id="KW-1133">Transmembrane helix</keyword>
<accession>A0ABU9VIM7</accession>
<organism evidence="6 7">
    <name type="scientific">Alkalicoccobacillus gibsonii</name>
    <dbReference type="NCBI Taxonomy" id="79881"/>
    <lineage>
        <taxon>Bacteria</taxon>
        <taxon>Bacillati</taxon>
        <taxon>Bacillota</taxon>
        <taxon>Bacilli</taxon>
        <taxon>Bacillales</taxon>
        <taxon>Bacillaceae</taxon>
        <taxon>Alkalicoccobacillus</taxon>
    </lineage>
</organism>
<dbReference type="RefSeq" id="WP_343129840.1">
    <property type="nucleotide sequence ID" value="NZ_JBCITK010000001.1"/>
</dbReference>
<protein>
    <submittedName>
        <fullName evidence="6">Bile acid:sodium symporter family protein</fullName>
    </submittedName>
</protein>
<feature type="transmembrane region" description="Helical" evidence="5">
    <location>
        <begin position="126"/>
        <end position="150"/>
    </location>
</feature>
<comment type="caution">
    <text evidence="6">The sequence shown here is derived from an EMBL/GenBank/DDBJ whole genome shotgun (WGS) entry which is preliminary data.</text>
</comment>
<evidence type="ECO:0000313" key="7">
    <source>
        <dbReference type="Proteomes" id="UP001418796"/>
    </source>
</evidence>
<feature type="transmembrane region" description="Helical" evidence="5">
    <location>
        <begin position="66"/>
        <end position="91"/>
    </location>
</feature>
<sequence>MLEMTNRVLERALPFLTPVAVVLGVLLSSFAQTIVFMVPFLFSYITFASSVAISPKDVRNVIRYPVPILVSMLILQIIMPLIAFGVGHLFFPGNIETTTGLLLAFAIPTGVVTLMWVSIYEGSRSLTLAIILINTILSPFVVPLTLTVFIGNQITLDTWGVMSGLIMMVILPSALGIFVNYLRKGKVITLSKSMAPFAKLCLLTVIALNASVAAPYLSRVDGFVISVFLVVLGLATAGYVLGLVFSKWLGFSNATMISMMYNCGMRNIGVGAAIAVVYFPPAVTLPVIMGTLFQQILAALFGKIVSNRMKRDIVELKTTVMR</sequence>
<evidence type="ECO:0000256" key="4">
    <source>
        <dbReference type="ARBA" id="ARBA00023136"/>
    </source>
</evidence>
<dbReference type="InterPro" id="IPR004710">
    <property type="entry name" value="Bilac:Na_transpt"/>
</dbReference>
<dbReference type="Proteomes" id="UP001418796">
    <property type="component" value="Unassembled WGS sequence"/>
</dbReference>
<evidence type="ECO:0000256" key="1">
    <source>
        <dbReference type="ARBA" id="ARBA00004141"/>
    </source>
</evidence>
<keyword evidence="4 5" id="KW-0472">Membrane</keyword>
<feature type="transmembrane region" description="Helical" evidence="5">
    <location>
        <begin position="257"/>
        <end position="279"/>
    </location>
</feature>
<feature type="transmembrane region" description="Helical" evidence="5">
    <location>
        <begin position="285"/>
        <end position="305"/>
    </location>
</feature>
<gene>
    <name evidence="6" type="ORF">MKY91_06325</name>
</gene>
<keyword evidence="2 5" id="KW-0812">Transmembrane</keyword>
<dbReference type="EMBL" id="JBCITK010000001">
    <property type="protein sequence ID" value="MEN0642776.1"/>
    <property type="molecule type" value="Genomic_DNA"/>
</dbReference>
<dbReference type="InterPro" id="IPR038770">
    <property type="entry name" value="Na+/solute_symporter_sf"/>
</dbReference>
<feature type="transmembrane region" description="Helical" evidence="5">
    <location>
        <begin position="223"/>
        <end position="245"/>
    </location>
</feature>
<feature type="transmembrane region" description="Helical" evidence="5">
    <location>
        <begin position="97"/>
        <end position="119"/>
    </location>
</feature>
<feature type="transmembrane region" description="Helical" evidence="5">
    <location>
        <begin position="12"/>
        <end position="30"/>
    </location>
</feature>
<evidence type="ECO:0000256" key="5">
    <source>
        <dbReference type="SAM" id="Phobius"/>
    </source>
</evidence>
<evidence type="ECO:0000313" key="6">
    <source>
        <dbReference type="EMBL" id="MEN0642776.1"/>
    </source>
</evidence>
<name>A0ABU9VIM7_9BACI</name>
<feature type="transmembrane region" description="Helical" evidence="5">
    <location>
        <begin position="162"/>
        <end position="182"/>
    </location>
</feature>
<dbReference type="Pfam" id="PF01758">
    <property type="entry name" value="SBF"/>
    <property type="match status" value="1"/>
</dbReference>
<dbReference type="InterPro" id="IPR002657">
    <property type="entry name" value="BilAc:Na_symport/Acr3"/>
</dbReference>
<reference evidence="6 7" key="1">
    <citation type="submission" date="2024-03" db="EMBL/GenBank/DDBJ databases">
        <title>Bacilli Hybrid Assemblies.</title>
        <authorList>
            <person name="Kovac J."/>
        </authorList>
    </citation>
    <scope>NUCLEOTIDE SEQUENCE [LARGE SCALE GENOMIC DNA]</scope>
    <source>
        <strain evidence="6 7">FSL R7-0666</strain>
    </source>
</reference>
<dbReference type="PANTHER" id="PTHR10361:SF28">
    <property type="entry name" value="P3 PROTEIN-RELATED"/>
    <property type="match status" value="1"/>
</dbReference>